<protein>
    <recommendedName>
        <fullName evidence="5">Lectin-like protein BA14k</fullName>
    </recommendedName>
</protein>
<keyword evidence="2" id="KW-0732">Signal</keyword>
<reference evidence="4" key="1">
    <citation type="journal article" date="2019" name="Int. J. Syst. Evol. Microbiol.">
        <title>The Global Catalogue of Microorganisms (GCM) 10K type strain sequencing project: providing services to taxonomists for standard genome sequencing and annotation.</title>
        <authorList>
            <consortium name="The Broad Institute Genomics Platform"/>
            <consortium name="The Broad Institute Genome Sequencing Center for Infectious Disease"/>
            <person name="Wu L."/>
            <person name="Ma J."/>
        </authorList>
    </citation>
    <scope>NUCLEOTIDE SEQUENCE [LARGE SCALE GENOMIC DNA]</scope>
    <source>
        <strain evidence="4">JCM 10083</strain>
    </source>
</reference>
<dbReference type="Proteomes" id="UP001596514">
    <property type="component" value="Unassembled WGS sequence"/>
</dbReference>
<evidence type="ECO:0000256" key="1">
    <source>
        <dbReference type="SAM" id="MobiDB-lite"/>
    </source>
</evidence>
<evidence type="ECO:0000256" key="2">
    <source>
        <dbReference type="SAM" id="SignalP"/>
    </source>
</evidence>
<feature type="region of interest" description="Disordered" evidence="1">
    <location>
        <begin position="29"/>
        <end position="61"/>
    </location>
</feature>
<evidence type="ECO:0000313" key="3">
    <source>
        <dbReference type="EMBL" id="MFC7606558.1"/>
    </source>
</evidence>
<organism evidence="3 4">
    <name type="scientific">Streptosporangium amethystogenes subsp. fukuiense</name>
    <dbReference type="NCBI Taxonomy" id="698418"/>
    <lineage>
        <taxon>Bacteria</taxon>
        <taxon>Bacillati</taxon>
        <taxon>Actinomycetota</taxon>
        <taxon>Actinomycetes</taxon>
        <taxon>Streptosporangiales</taxon>
        <taxon>Streptosporangiaceae</taxon>
        <taxon>Streptosporangium</taxon>
    </lineage>
</organism>
<dbReference type="RefSeq" id="WP_343962871.1">
    <property type="nucleotide sequence ID" value="NZ_BAAAGK010000013.1"/>
</dbReference>
<evidence type="ECO:0008006" key="5">
    <source>
        <dbReference type="Google" id="ProtNLM"/>
    </source>
</evidence>
<evidence type="ECO:0000313" key="4">
    <source>
        <dbReference type="Proteomes" id="UP001596514"/>
    </source>
</evidence>
<comment type="caution">
    <text evidence="3">The sequence shown here is derived from an EMBL/GenBank/DDBJ whole genome shotgun (WGS) entry which is preliminary data.</text>
</comment>
<dbReference type="EMBL" id="JBHTEE010000001">
    <property type="protein sequence ID" value="MFC7606558.1"/>
    <property type="molecule type" value="Genomic_DNA"/>
</dbReference>
<accession>A0ABW2TD41</accession>
<feature type="compositionally biased region" description="Low complexity" evidence="1">
    <location>
        <begin position="29"/>
        <end position="40"/>
    </location>
</feature>
<sequence length="112" mass="12039">MYGKRQLMVLGPALLAALALGPVPFSHASAAPDPAVPAASTLPARVTEPTPPARDPRGGYWNGYRDGYRAAGQDCSRPRAKSGELPGLALRISDYDRGWLDGYDDGHDRFCR</sequence>
<name>A0ABW2TD41_9ACTN</name>
<proteinExistence type="predicted"/>
<keyword evidence="4" id="KW-1185">Reference proteome</keyword>
<feature type="chain" id="PRO_5045771933" description="Lectin-like protein BA14k" evidence="2">
    <location>
        <begin position="29"/>
        <end position="112"/>
    </location>
</feature>
<feature type="signal peptide" evidence="2">
    <location>
        <begin position="1"/>
        <end position="28"/>
    </location>
</feature>
<gene>
    <name evidence="3" type="ORF">ACFQVD_41330</name>
</gene>